<gene>
    <name evidence="1" type="ordered locus">P9303_19671</name>
</gene>
<reference evidence="1 2" key="1">
    <citation type="journal article" date="2007" name="PLoS Genet.">
        <title>Patterns and implications of gene gain and loss in the evolution of Prochlorococcus.</title>
        <authorList>
            <person name="Kettler G.C."/>
            <person name="Martiny A.C."/>
            <person name="Huang K."/>
            <person name="Zucker J."/>
            <person name="Coleman M.L."/>
            <person name="Rodrigue S."/>
            <person name="Chen F."/>
            <person name="Lapidus A."/>
            <person name="Ferriera S."/>
            <person name="Johnson J."/>
            <person name="Steglich C."/>
            <person name="Church G.M."/>
            <person name="Richardson P."/>
            <person name="Chisholm S.W."/>
        </authorList>
    </citation>
    <scope>NUCLEOTIDE SEQUENCE [LARGE SCALE GENOMIC DNA]</scope>
    <source>
        <strain evidence="1 2">MIT 9303</strain>
    </source>
</reference>
<dbReference type="Proteomes" id="UP000002274">
    <property type="component" value="Chromosome"/>
</dbReference>
<proteinExistence type="predicted"/>
<dbReference type="HOGENOM" id="CLU_2274902_0_0_3"/>
<sequence length="102" mass="11490">MLKKCNASALSLLLLGLSRPLLLLSFFKPVLPLLKMLLLLPRWPQPRSDLPHHSTWDNTYSVSTGYDPLFLRVDASMQAMQVNVVKDFVEQGDNQGKLSPVK</sequence>
<protein>
    <submittedName>
        <fullName evidence="1">Uncharacterized protein</fullName>
    </submittedName>
</protein>
<dbReference type="KEGG" id="pmf:P9303_19671"/>
<dbReference type="AlphaFoldDB" id="A2CB49"/>
<evidence type="ECO:0000313" key="1">
    <source>
        <dbReference type="EMBL" id="ABM78709.1"/>
    </source>
</evidence>
<dbReference type="EMBL" id="CP000554">
    <property type="protein sequence ID" value="ABM78709.1"/>
    <property type="molecule type" value="Genomic_DNA"/>
</dbReference>
<evidence type="ECO:0000313" key="2">
    <source>
        <dbReference type="Proteomes" id="UP000002274"/>
    </source>
</evidence>
<name>A2CB49_PROM3</name>
<organism evidence="1 2">
    <name type="scientific">Prochlorococcus marinus (strain MIT 9303)</name>
    <dbReference type="NCBI Taxonomy" id="59922"/>
    <lineage>
        <taxon>Bacteria</taxon>
        <taxon>Bacillati</taxon>
        <taxon>Cyanobacteriota</taxon>
        <taxon>Cyanophyceae</taxon>
        <taxon>Synechococcales</taxon>
        <taxon>Prochlorococcaceae</taxon>
        <taxon>Prochlorococcus</taxon>
    </lineage>
</organism>
<accession>A2CB49</accession>